<dbReference type="Gene3D" id="2.40.40.10">
    <property type="entry name" value="RlpA-like domain"/>
    <property type="match status" value="1"/>
</dbReference>
<protein>
    <submittedName>
        <fullName evidence="5">1254_t:CDS:1</fullName>
    </submittedName>
</protein>
<dbReference type="InterPro" id="IPR009009">
    <property type="entry name" value="RlpA-like_DPBB"/>
</dbReference>
<organism evidence="5 6">
    <name type="scientific">Ambispora gerdemannii</name>
    <dbReference type="NCBI Taxonomy" id="144530"/>
    <lineage>
        <taxon>Eukaryota</taxon>
        <taxon>Fungi</taxon>
        <taxon>Fungi incertae sedis</taxon>
        <taxon>Mucoromycota</taxon>
        <taxon>Glomeromycotina</taxon>
        <taxon>Glomeromycetes</taxon>
        <taxon>Archaeosporales</taxon>
        <taxon>Ambisporaceae</taxon>
        <taxon>Ambispora</taxon>
    </lineage>
</organism>
<feature type="chain" id="PRO_5040331686" evidence="3">
    <location>
        <begin position="24"/>
        <end position="215"/>
    </location>
</feature>
<dbReference type="Pfam" id="PF03330">
    <property type="entry name" value="DPBB_1"/>
    <property type="match status" value="1"/>
</dbReference>
<accession>A0A9N8ZAG2</accession>
<comment type="caution">
    <text evidence="5">The sequence shown here is derived from an EMBL/GenBank/DDBJ whole genome shotgun (WGS) entry which is preliminary data.</text>
</comment>
<feature type="domain" description="RlpA-like protein double-psi beta-barrel" evidence="4">
    <location>
        <begin position="80"/>
        <end position="130"/>
    </location>
</feature>
<evidence type="ECO:0000313" key="6">
    <source>
        <dbReference type="Proteomes" id="UP000789831"/>
    </source>
</evidence>
<keyword evidence="1 3" id="KW-0732">Signal</keyword>
<evidence type="ECO:0000256" key="1">
    <source>
        <dbReference type="ARBA" id="ARBA00022729"/>
    </source>
</evidence>
<evidence type="ECO:0000256" key="3">
    <source>
        <dbReference type="SAM" id="SignalP"/>
    </source>
</evidence>
<feature type="signal peptide" evidence="3">
    <location>
        <begin position="1"/>
        <end position="23"/>
    </location>
</feature>
<reference evidence="5" key="1">
    <citation type="submission" date="2021-06" db="EMBL/GenBank/DDBJ databases">
        <authorList>
            <person name="Kallberg Y."/>
            <person name="Tangrot J."/>
            <person name="Rosling A."/>
        </authorList>
    </citation>
    <scope>NUCLEOTIDE SEQUENCE</scope>
    <source>
        <strain evidence="5">MT106</strain>
    </source>
</reference>
<dbReference type="PANTHER" id="PTHR31836">
    <property type="match status" value="1"/>
</dbReference>
<feature type="compositionally biased region" description="Basic residues" evidence="2">
    <location>
        <begin position="163"/>
        <end position="215"/>
    </location>
</feature>
<dbReference type="EMBL" id="CAJVPL010000353">
    <property type="protein sequence ID" value="CAG8486858.1"/>
    <property type="molecule type" value="Genomic_DNA"/>
</dbReference>
<dbReference type="SUPFAM" id="SSF50685">
    <property type="entry name" value="Barwin-like endoglucanases"/>
    <property type="match status" value="1"/>
</dbReference>
<dbReference type="InterPro" id="IPR036908">
    <property type="entry name" value="RlpA-like_sf"/>
</dbReference>
<dbReference type="AlphaFoldDB" id="A0A9N8ZAG2"/>
<dbReference type="PANTHER" id="PTHR31836:SF28">
    <property type="entry name" value="SRCR DOMAIN-CONTAINING PROTEIN-RELATED"/>
    <property type="match status" value="1"/>
</dbReference>
<dbReference type="Proteomes" id="UP000789831">
    <property type="component" value="Unassembled WGS sequence"/>
</dbReference>
<feature type="region of interest" description="Disordered" evidence="2">
    <location>
        <begin position="151"/>
        <end position="215"/>
    </location>
</feature>
<keyword evidence="6" id="KW-1185">Reference proteome</keyword>
<dbReference type="InterPro" id="IPR051477">
    <property type="entry name" value="Expansin_CellWall"/>
</dbReference>
<dbReference type="OrthoDB" id="406505at2759"/>
<gene>
    <name evidence="5" type="ORF">AGERDE_LOCUS3532</name>
</gene>
<dbReference type="CDD" id="cd22272">
    <property type="entry name" value="DPBB_EXLX1-like"/>
    <property type="match status" value="1"/>
</dbReference>
<evidence type="ECO:0000256" key="2">
    <source>
        <dbReference type="SAM" id="MobiDB-lite"/>
    </source>
</evidence>
<feature type="compositionally biased region" description="Low complexity" evidence="2">
    <location>
        <begin position="151"/>
        <end position="162"/>
    </location>
</feature>
<evidence type="ECO:0000313" key="5">
    <source>
        <dbReference type="EMBL" id="CAG8486858.1"/>
    </source>
</evidence>
<name>A0A9N8ZAG2_9GLOM</name>
<sequence length="215" mass="23374">MSKYTFVTTLIIFVTLFINAAHSTPVPATLQKREEFSGDGTYYNTGLGACGIESHDSDFIAAINKPQFGDSQNPNTNPICGKQASVKGPKGSVTIKILDMCPECVYGSLDLSPAAFDQIADRSAGRVKITWHFVDSAATITKATIKATTTKATTKATTTKAAVTKKKKTTKKHSTKKKSTKKHSTKKKSTKKHSTKKKSTKKHSTKKHPTKKHSK</sequence>
<proteinExistence type="predicted"/>
<evidence type="ECO:0000259" key="4">
    <source>
        <dbReference type="Pfam" id="PF03330"/>
    </source>
</evidence>